<gene>
    <name evidence="1" type="ORF">UFOVP222_107</name>
</gene>
<accession>A0A6J5TC62</accession>
<organism evidence="1">
    <name type="scientific">uncultured Caudovirales phage</name>
    <dbReference type="NCBI Taxonomy" id="2100421"/>
    <lineage>
        <taxon>Viruses</taxon>
        <taxon>Duplodnaviria</taxon>
        <taxon>Heunggongvirae</taxon>
        <taxon>Uroviricota</taxon>
        <taxon>Caudoviricetes</taxon>
        <taxon>Peduoviridae</taxon>
        <taxon>Maltschvirus</taxon>
        <taxon>Maltschvirus maltsch</taxon>
    </lineage>
</organism>
<dbReference type="EMBL" id="LR798269">
    <property type="protein sequence ID" value="CAB5219660.1"/>
    <property type="molecule type" value="Genomic_DNA"/>
</dbReference>
<proteinExistence type="predicted"/>
<name>A0A6J5TC62_9CAUD</name>
<evidence type="ECO:0000313" key="1">
    <source>
        <dbReference type="EMBL" id="CAB5219660.1"/>
    </source>
</evidence>
<reference evidence="1" key="1">
    <citation type="submission" date="2020-05" db="EMBL/GenBank/DDBJ databases">
        <authorList>
            <person name="Chiriac C."/>
            <person name="Salcher M."/>
            <person name="Ghai R."/>
            <person name="Kavagutti S V."/>
        </authorList>
    </citation>
    <scope>NUCLEOTIDE SEQUENCE</scope>
</reference>
<protein>
    <submittedName>
        <fullName evidence="1">Uncharacterized protein</fullName>
    </submittedName>
</protein>
<sequence length="52" mass="6338">MRLRESIELIKLSKVIENDYQQKLLKILEEEQKRTGLGFIQYKRIIELFKDV</sequence>